<gene>
    <name evidence="5" type="ORF">IAC47_00590</name>
</gene>
<protein>
    <submittedName>
        <fullName evidence="5">Glycosyltransferase family 2 protein</fullName>
    </submittedName>
</protein>
<proteinExistence type="inferred from homology"/>
<keyword evidence="2" id="KW-0328">Glycosyltransferase</keyword>
<comment type="caution">
    <text evidence="5">The sequence shown here is derived from an EMBL/GenBank/DDBJ whole genome shotgun (WGS) entry which is preliminary data.</text>
</comment>
<evidence type="ECO:0000313" key="5">
    <source>
        <dbReference type="EMBL" id="HIW86763.1"/>
    </source>
</evidence>
<dbReference type="PANTHER" id="PTHR43179:SF12">
    <property type="entry name" value="GALACTOFURANOSYLTRANSFERASE GLFT2"/>
    <property type="match status" value="1"/>
</dbReference>
<evidence type="ECO:0000256" key="3">
    <source>
        <dbReference type="ARBA" id="ARBA00022679"/>
    </source>
</evidence>
<sequence length="338" mass="38875">MRLTLAVVILNYNTADLLGKYLPSVVEYSGQAEIVFVDNCSTDDSVRYVEENYPRIRIIRLDRNYGFTGGYNKALQQVKADCYCLLNSDVEVTPGWTEPLLRMMQDNDSIAACQPKLLSYCERNKFEYAGAAGGYIDYLGYPFCAGRVFNHIEEDRGQYNDPREVFWASGAALVVRSELFHRFGGLDERFFAHMEEIDLCWRLKNAGYKICYNPESVVYHLGGGTLNKTSSRKTYLNFRNNLLLLHKNLPEKEKTKVFLVRACLDFIAATVFLLQFKPSETKAVWTAHKDFRKMKKLYYGQISTVGEYPSCVCFRSIVFAAWISGKKCFNQLLDYIKQ</sequence>
<evidence type="ECO:0000259" key="4">
    <source>
        <dbReference type="Pfam" id="PF00535"/>
    </source>
</evidence>
<dbReference type="SUPFAM" id="SSF53448">
    <property type="entry name" value="Nucleotide-diphospho-sugar transferases"/>
    <property type="match status" value="1"/>
</dbReference>
<reference evidence="5" key="1">
    <citation type="journal article" date="2021" name="PeerJ">
        <title>Extensive microbial diversity within the chicken gut microbiome revealed by metagenomics and culture.</title>
        <authorList>
            <person name="Gilroy R."/>
            <person name="Ravi A."/>
            <person name="Getino M."/>
            <person name="Pursley I."/>
            <person name="Horton D.L."/>
            <person name="Alikhan N.F."/>
            <person name="Baker D."/>
            <person name="Gharbi K."/>
            <person name="Hall N."/>
            <person name="Watson M."/>
            <person name="Adriaenssens E.M."/>
            <person name="Foster-Nyarko E."/>
            <person name="Jarju S."/>
            <person name="Secka A."/>
            <person name="Antonio M."/>
            <person name="Oren A."/>
            <person name="Chaudhuri R.R."/>
            <person name="La Ragione R."/>
            <person name="Hildebrand F."/>
            <person name="Pallen M.J."/>
        </authorList>
    </citation>
    <scope>NUCLEOTIDE SEQUENCE</scope>
    <source>
        <strain evidence="5">Gambia16-930</strain>
    </source>
</reference>
<dbReference type="InterPro" id="IPR001173">
    <property type="entry name" value="Glyco_trans_2-like"/>
</dbReference>
<dbReference type="PANTHER" id="PTHR43179">
    <property type="entry name" value="RHAMNOSYLTRANSFERASE WBBL"/>
    <property type="match status" value="1"/>
</dbReference>
<dbReference type="Pfam" id="PF00535">
    <property type="entry name" value="Glycos_transf_2"/>
    <property type="match status" value="1"/>
</dbReference>
<reference evidence="5" key="2">
    <citation type="submission" date="2021-04" db="EMBL/GenBank/DDBJ databases">
        <authorList>
            <person name="Gilroy R."/>
        </authorList>
    </citation>
    <scope>NUCLEOTIDE SEQUENCE</scope>
    <source>
        <strain evidence="5">Gambia16-930</strain>
    </source>
</reference>
<dbReference type="GO" id="GO:0016757">
    <property type="term" value="F:glycosyltransferase activity"/>
    <property type="evidence" value="ECO:0007669"/>
    <property type="project" value="UniProtKB-KW"/>
</dbReference>
<dbReference type="CDD" id="cd04186">
    <property type="entry name" value="GT_2_like_c"/>
    <property type="match status" value="1"/>
</dbReference>
<organism evidence="5 6">
    <name type="scientific">Candidatus Onthomorpha intestinigallinarum</name>
    <dbReference type="NCBI Taxonomy" id="2840880"/>
    <lineage>
        <taxon>Bacteria</taxon>
        <taxon>Pseudomonadati</taxon>
        <taxon>Bacteroidota</taxon>
        <taxon>Bacteroidia</taxon>
        <taxon>Bacteroidales</taxon>
        <taxon>Candidatus Onthomorpha</taxon>
    </lineage>
</organism>
<feature type="domain" description="Glycosyltransferase 2-like" evidence="4">
    <location>
        <begin position="7"/>
        <end position="166"/>
    </location>
</feature>
<accession>A0A9D1REQ8</accession>
<dbReference type="EMBL" id="DXGG01000022">
    <property type="protein sequence ID" value="HIW86763.1"/>
    <property type="molecule type" value="Genomic_DNA"/>
</dbReference>
<dbReference type="Proteomes" id="UP000824267">
    <property type="component" value="Unassembled WGS sequence"/>
</dbReference>
<evidence type="ECO:0000313" key="6">
    <source>
        <dbReference type="Proteomes" id="UP000824267"/>
    </source>
</evidence>
<comment type="similarity">
    <text evidence="1">Belongs to the glycosyltransferase 2 family.</text>
</comment>
<keyword evidence="3" id="KW-0808">Transferase</keyword>
<dbReference type="Gene3D" id="3.90.550.10">
    <property type="entry name" value="Spore Coat Polysaccharide Biosynthesis Protein SpsA, Chain A"/>
    <property type="match status" value="1"/>
</dbReference>
<dbReference type="InterPro" id="IPR029044">
    <property type="entry name" value="Nucleotide-diphossugar_trans"/>
</dbReference>
<evidence type="ECO:0000256" key="1">
    <source>
        <dbReference type="ARBA" id="ARBA00006739"/>
    </source>
</evidence>
<name>A0A9D1REQ8_9BACT</name>
<dbReference type="AlphaFoldDB" id="A0A9D1REQ8"/>
<evidence type="ECO:0000256" key="2">
    <source>
        <dbReference type="ARBA" id="ARBA00022676"/>
    </source>
</evidence>